<name>A0A5C6DQM5_9BACT</name>
<dbReference type="Proteomes" id="UP000319143">
    <property type="component" value="Unassembled WGS sequence"/>
</dbReference>
<gene>
    <name evidence="1" type="ORF">Poly41_24280</name>
</gene>
<reference evidence="1 2" key="1">
    <citation type="submission" date="2019-02" db="EMBL/GenBank/DDBJ databases">
        <title>Deep-cultivation of Planctomycetes and their phenomic and genomic characterization uncovers novel biology.</title>
        <authorList>
            <person name="Wiegand S."/>
            <person name="Jogler M."/>
            <person name="Boedeker C."/>
            <person name="Pinto D."/>
            <person name="Vollmers J."/>
            <person name="Rivas-Marin E."/>
            <person name="Kohn T."/>
            <person name="Peeters S.H."/>
            <person name="Heuer A."/>
            <person name="Rast P."/>
            <person name="Oberbeckmann S."/>
            <person name="Bunk B."/>
            <person name="Jeske O."/>
            <person name="Meyerdierks A."/>
            <person name="Storesund J.E."/>
            <person name="Kallscheuer N."/>
            <person name="Luecker S."/>
            <person name="Lage O.M."/>
            <person name="Pohl T."/>
            <person name="Merkel B.J."/>
            <person name="Hornburger P."/>
            <person name="Mueller R.-W."/>
            <person name="Bruemmer F."/>
            <person name="Labrenz M."/>
            <person name="Spormann A.M."/>
            <person name="Op Den Camp H."/>
            <person name="Overmann J."/>
            <person name="Amann R."/>
            <person name="Jetten M.S.M."/>
            <person name="Mascher T."/>
            <person name="Medema M.H."/>
            <person name="Devos D.P."/>
            <person name="Kaster A.-K."/>
            <person name="Ovreas L."/>
            <person name="Rohde M."/>
            <person name="Galperin M.Y."/>
            <person name="Jogler C."/>
        </authorList>
    </citation>
    <scope>NUCLEOTIDE SEQUENCE [LARGE SCALE GENOMIC DNA]</scope>
    <source>
        <strain evidence="1 2">Poly41</strain>
    </source>
</reference>
<sequence length="83" mass="9142">MNATLSHRPDRGARELKAKLKRIAAMLTRMALKFDAIAESSVDDALAIDYVHQHRDAAMSPSQFNIGDILKRMLAFAVACAVD</sequence>
<comment type="caution">
    <text evidence="1">The sequence shown here is derived from an EMBL/GenBank/DDBJ whole genome shotgun (WGS) entry which is preliminary data.</text>
</comment>
<keyword evidence="2" id="KW-1185">Reference proteome</keyword>
<evidence type="ECO:0000313" key="1">
    <source>
        <dbReference type="EMBL" id="TWU39573.1"/>
    </source>
</evidence>
<dbReference type="RefSeq" id="WP_146526303.1">
    <property type="nucleotide sequence ID" value="NZ_SJPV01000003.1"/>
</dbReference>
<dbReference type="OrthoDB" id="10007785at2"/>
<organism evidence="1 2">
    <name type="scientific">Novipirellula artificiosorum</name>
    <dbReference type="NCBI Taxonomy" id="2528016"/>
    <lineage>
        <taxon>Bacteria</taxon>
        <taxon>Pseudomonadati</taxon>
        <taxon>Planctomycetota</taxon>
        <taxon>Planctomycetia</taxon>
        <taxon>Pirellulales</taxon>
        <taxon>Pirellulaceae</taxon>
        <taxon>Novipirellula</taxon>
    </lineage>
</organism>
<dbReference type="EMBL" id="SJPV01000003">
    <property type="protein sequence ID" value="TWU39573.1"/>
    <property type="molecule type" value="Genomic_DNA"/>
</dbReference>
<proteinExistence type="predicted"/>
<evidence type="ECO:0000313" key="2">
    <source>
        <dbReference type="Proteomes" id="UP000319143"/>
    </source>
</evidence>
<protein>
    <submittedName>
        <fullName evidence="1">Uncharacterized protein</fullName>
    </submittedName>
</protein>
<accession>A0A5C6DQM5</accession>
<dbReference type="AlphaFoldDB" id="A0A5C6DQM5"/>